<name>A0A452ZBH3_AEGTS</name>
<organism evidence="2 3">
    <name type="scientific">Aegilops tauschii subsp. strangulata</name>
    <name type="common">Goatgrass</name>
    <dbReference type="NCBI Taxonomy" id="200361"/>
    <lineage>
        <taxon>Eukaryota</taxon>
        <taxon>Viridiplantae</taxon>
        <taxon>Streptophyta</taxon>
        <taxon>Embryophyta</taxon>
        <taxon>Tracheophyta</taxon>
        <taxon>Spermatophyta</taxon>
        <taxon>Magnoliopsida</taxon>
        <taxon>Liliopsida</taxon>
        <taxon>Poales</taxon>
        <taxon>Poaceae</taxon>
        <taxon>BOP clade</taxon>
        <taxon>Pooideae</taxon>
        <taxon>Triticodae</taxon>
        <taxon>Triticeae</taxon>
        <taxon>Triticinae</taxon>
        <taxon>Aegilops</taxon>
    </lineage>
</organism>
<keyword evidence="3" id="KW-1185">Reference proteome</keyword>
<feature type="region of interest" description="Disordered" evidence="1">
    <location>
        <begin position="337"/>
        <end position="396"/>
    </location>
</feature>
<dbReference type="PANTHER" id="PTHR33087">
    <property type="entry name" value="OS07G0539200 PROTEIN"/>
    <property type="match status" value="1"/>
</dbReference>
<dbReference type="PANTHER" id="PTHR33087:SF42">
    <property type="entry name" value="DUF4283 DOMAIN-CONTAINING PROTEIN"/>
    <property type="match status" value="1"/>
</dbReference>
<dbReference type="Gramene" id="AET1Gv20695300.1">
    <property type="protein sequence ID" value="AET1Gv20695300.1"/>
    <property type="gene ID" value="AET1Gv20695300"/>
</dbReference>
<dbReference type="AlphaFoldDB" id="A0A452ZBH3"/>
<reference evidence="3" key="1">
    <citation type="journal article" date="2014" name="Science">
        <title>Ancient hybridizations among the ancestral genomes of bread wheat.</title>
        <authorList>
            <consortium name="International Wheat Genome Sequencing Consortium,"/>
            <person name="Marcussen T."/>
            <person name="Sandve S.R."/>
            <person name="Heier L."/>
            <person name="Spannagl M."/>
            <person name="Pfeifer M."/>
            <person name="Jakobsen K.S."/>
            <person name="Wulff B.B."/>
            <person name="Steuernagel B."/>
            <person name="Mayer K.F."/>
            <person name="Olsen O.A."/>
        </authorList>
    </citation>
    <scope>NUCLEOTIDE SEQUENCE [LARGE SCALE GENOMIC DNA]</scope>
    <source>
        <strain evidence="3">cv. AL8/78</strain>
    </source>
</reference>
<dbReference type="EnsemblPlants" id="AET1Gv20695300.1">
    <property type="protein sequence ID" value="AET1Gv20695300.1"/>
    <property type="gene ID" value="AET1Gv20695300"/>
</dbReference>
<accession>A0A452ZBH3</accession>
<evidence type="ECO:0000313" key="2">
    <source>
        <dbReference type="EnsemblPlants" id="AET1Gv20695300.1"/>
    </source>
</evidence>
<feature type="compositionally biased region" description="Basic and acidic residues" evidence="1">
    <location>
        <begin position="213"/>
        <end position="248"/>
    </location>
</feature>
<protein>
    <recommendedName>
        <fullName evidence="4">DUF4283 domain-containing protein</fullName>
    </recommendedName>
</protein>
<feature type="compositionally biased region" description="Basic and acidic residues" evidence="1">
    <location>
        <begin position="265"/>
        <end position="287"/>
    </location>
</feature>
<evidence type="ECO:0008006" key="4">
    <source>
        <dbReference type="Google" id="ProtNLM"/>
    </source>
</evidence>
<reference evidence="2" key="3">
    <citation type="journal article" date="2017" name="Nature">
        <title>Genome sequence of the progenitor of the wheat D genome Aegilops tauschii.</title>
        <authorList>
            <person name="Luo M.C."/>
            <person name="Gu Y.Q."/>
            <person name="Puiu D."/>
            <person name="Wang H."/>
            <person name="Twardziok S.O."/>
            <person name="Deal K.R."/>
            <person name="Huo N."/>
            <person name="Zhu T."/>
            <person name="Wang L."/>
            <person name="Wang Y."/>
            <person name="McGuire P.E."/>
            <person name="Liu S."/>
            <person name="Long H."/>
            <person name="Ramasamy R.K."/>
            <person name="Rodriguez J.C."/>
            <person name="Van S.L."/>
            <person name="Yuan L."/>
            <person name="Wang Z."/>
            <person name="Xia Z."/>
            <person name="Xiao L."/>
            <person name="Anderson O.D."/>
            <person name="Ouyang S."/>
            <person name="Liang Y."/>
            <person name="Zimin A.V."/>
            <person name="Pertea G."/>
            <person name="Qi P."/>
            <person name="Bennetzen J.L."/>
            <person name="Dai X."/>
            <person name="Dawson M.W."/>
            <person name="Muller H.G."/>
            <person name="Kugler K."/>
            <person name="Rivarola-Duarte L."/>
            <person name="Spannagl M."/>
            <person name="Mayer K.F.X."/>
            <person name="Lu F.H."/>
            <person name="Bevan M.W."/>
            <person name="Leroy P."/>
            <person name="Li P."/>
            <person name="You F.M."/>
            <person name="Sun Q."/>
            <person name="Liu Z."/>
            <person name="Lyons E."/>
            <person name="Wicker T."/>
            <person name="Salzberg S.L."/>
            <person name="Devos K.M."/>
            <person name="Dvorak J."/>
        </authorList>
    </citation>
    <scope>NUCLEOTIDE SEQUENCE [LARGE SCALE GENOMIC DNA]</scope>
    <source>
        <strain evidence="2">cv. AL8/78</strain>
    </source>
</reference>
<sequence length="632" mass="67945">MQLEMALLESNAVVAWFDRDRQVSTNEMAAFLADRLGALQPDVVVVLHHPEKYLVRFIHKHHAELAASCRVLPFGDTKLQLRAWRLEAHAEHVDLGQHVRLCLEGLPLYAWDDLAVANAVGSGCSLDYIEPASKLKTDTQVLSLWAWTPCLSKVPRVSWVILPARNGGAPIYGRKGLEHRVLMHLDTHEDPSSGRLVSKPFTWRYNIVDGEAKARDRRERVSRPVRQDRRDRDEDGDHGRGRDGRDASRGGQDSGACAHRSLSRAPRDDQRHGQDRGSRDDHRGNRDGRRRAASPPPPPAAAPVLLGSGAAPVLFGSGADCDPEACALEMGRAPPATALAAPVEARGRSPSRHARPGSARRDSRDARTPPASPPLSPKSVLRSPPPSKRDEARVATEAIQERSPALIELCSPVSMLSPLLHVSPVRPPGFEASPTPPLLSSGPLQRTPTSPRARKRADDDVLPAGLAELLVPSLGVALPEPLFCARQPALLMSAPDLPPSPASTPPRKPAARRKTLTGVKISKVGGLSLQRIRRPAVLAATTPAAQAAEQFIGRSLGIIKNGQDVTTATLDAFAVKFKEQLPPDVIVAMREFFELDNGAVTAVEDALIEHGGAGVLDAVGADVAAGSLDVNA</sequence>
<dbReference type="Proteomes" id="UP000015105">
    <property type="component" value="Chromosome 1D"/>
</dbReference>
<dbReference type="InterPro" id="IPR053253">
    <property type="entry name" value="Sex_diff_modulator"/>
</dbReference>
<reference evidence="2" key="5">
    <citation type="journal article" date="2021" name="G3 (Bethesda)">
        <title>Aegilops tauschii genome assembly Aet v5.0 features greater sequence contiguity and improved annotation.</title>
        <authorList>
            <person name="Wang L."/>
            <person name="Zhu T."/>
            <person name="Rodriguez J.C."/>
            <person name="Deal K.R."/>
            <person name="Dubcovsky J."/>
            <person name="McGuire P.E."/>
            <person name="Lux T."/>
            <person name="Spannagl M."/>
            <person name="Mayer K.F.X."/>
            <person name="Baldrich P."/>
            <person name="Meyers B.C."/>
            <person name="Huo N."/>
            <person name="Gu Y.Q."/>
            <person name="Zhou H."/>
            <person name="Devos K.M."/>
            <person name="Bennetzen J.L."/>
            <person name="Unver T."/>
            <person name="Budak H."/>
            <person name="Gulick P.J."/>
            <person name="Galiba G."/>
            <person name="Kalapos B."/>
            <person name="Nelson D.R."/>
            <person name="Li P."/>
            <person name="You F.M."/>
            <person name="Luo M.C."/>
            <person name="Dvorak J."/>
        </authorList>
    </citation>
    <scope>NUCLEOTIDE SEQUENCE [LARGE SCALE GENOMIC DNA]</scope>
    <source>
        <strain evidence="2">cv. AL8/78</strain>
    </source>
</reference>
<reference evidence="2" key="4">
    <citation type="submission" date="2019-03" db="UniProtKB">
        <authorList>
            <consortium name="EnsemblPlants"/>
        </authorList>
    </citation>
    <scope>IDENTIFICATION</scope>
</reference>
<evidence type="ECO:0000313" key="3">
    <source>
        <dbReference type="Proteomes" id="UP000015105"/>
    </source>
</evidence>
<reference evidence="3" key="2">
    <citation type="journal article" date="2017" name="Nat. Plants">
        <title>The Aegilops tauschii genome reveals multiple impacts of transposons.</title>
        <authorList>
            <person name="Zhao G."/>
            <person name="Zou C."/>
            <person name="Li K."/>
            <person name="Wang K."/>
            <person name="Li T."/>
            <person name="Gao L."/>
            <person name="Zhang X."/>
            <person name="Wang H."/>
            <person name="Yang Z."/>
            <person name="Liu X."/>
            <person name="Jiang W."/>
            <person name="Mao L."/>
            <person name="Kong X."/>
            <person name="Jiao Y."/>
            <person name="Jia J."/>
        </authorList>
    </citation>
    <scope>NUCLEOTIDE SEQUENCE [LARGE SCALE GENOMIC DNA]</scope>
    <source>
        <strain evidence="3">cv. AL8/78</strain>
    </source>
</reference>
<feature type="region of interest" description="Disordered" evidence="1">
    <location>
        <begin position="427"/>
        <end position="457"/>
    </location>
</feature>
<feature type="region of interest" description="Disordered" evidence="1">
    <location>
        <begin position="213"/>
        <end position="305"/>
    </location>
</feature>
<evidence type="ECO:0000256" key="1">
    <source>
        <dbReference type="SAM" id="MobiDB-lite"/>
    </source>
</evidence>
<proteinExistence type="predicted"/>